<organism evidence="5 6">
    <name type="scientific">Plectosphaerella plurivora</name>
    <dbReference type="NCBI Taxonomy" id="936078"/>
    <lineage>
        <taxon>Eukaryota</taxon>
        <taxon>Fungi</taxon>
        <taxon>Dikarya</taxon>
        <taxon>Ascomycota</taxon>
        <taxon>Pezizomycotina</taxon>
        <taxon>Sordariomycetes</taxon>
        <taxon>Hypocreomycetidae</taxon>
        <taxon>Glomerellales</taxon>
        <taxon>Plectosphaerellaceae</taxon>
        <taxon>Plectosphaerella</taxon>
    </lineage>
</organism>
<dbReference type="AlphaFoldDB" id="A0A9P9AB90"/>
<sequence length="310" mass="33606">MSEGGQFQPVKEAQAQDLPGCVPHKSLDKTPADQNESREQDMKPKSETTRLEGKDQLHEYLAAGKLKGSNALITGGDSGIGRSVAVLFAREGANVTIVYLPEEEEDAQETKQMVEKEGKECLLIAGNLMDNVTCEDAVKQHVDRYGKVDVLVNNASKQIMCPDFAEIDLDDVESTFRSNILQMFAVTKFALKHMERGGSIINTTSTVAFRGTASMVDYAATKGAITSFTRALAKQLVKKGIRVNAVAPGPVHTPLQPASRPAEQMEGFGEQSQLGRVGQPSEIAPSFVFLASKDAELYYGQVLHAYPLGD</sequence>
<dbReference type="Proteomes" id="UP000770015">
    <property type="component" value="Unassembled WGS sequence"/>
</dbReference>
<dbReference type="FunFam" id="3.40.50.720:FF:000084">
    <property type="entry name" value="Short-chain dehydrogenase reductase"/>
    <property type="match status" value="1"/>
</dbReference>
<protein>
    <submittedName>
        <fullName evidence="5">Oxidoreductase</fullName>
    </submittedName>
</protein>
<dbReference type="Gene3D" id="3.40.50.720">
    <property type="entry name" value="NAD(P)-binding Rossmann-like Domain"/>
    <property type="match status" value="1"/>
</dbReference>
<evidence type="ECO:0000313" key="6">
    <source>
        <dbReference type="Proteomes" id="UP000770015"/>
    </source>
</evidence>
<proteinExistence type="inferred from homology"/>
<keyword evidence="2" id="KW-0521">NADP</keyword>
<keyword evidence="3" id="KW-0560">Oxidoreductase</keyword>
<reference evidence="5" key="1">
    <citation type="journal article" date="2021" name="Nat. Commun.">
        <title>Genetic determinants of endophytism in the Arabidopsis root mycobiome.</title>
        <authorList>
            <person name="Mesny F."/>
            <person name="Miyauchi S."/>
            <person name="Thiergart T."/>
            <person name="Pickel B."/>
            <person name="Atanasova L."/>
            <person name="Karlsson M."/>
            <person name="Huettel B."/>
            <person name="Barry K.W."/>
            <person name="Haridas S."/>
            <person name="Chen C."/>
            <person name="Bauer D."/>
            <person name="Andreopoulos W."/>
            <person name="Pangilinan J."/>
            <person name="LaButti K."/>
            <person name="Riley R."/>
            <person name="Lipzen A."/>
            <person name="Clum A."/>
            <person name="Drula E."/>
            <person name="Henrissat B."/>
            <person name="Kohler A."/>
            <person name="Grigoriev I.V."/>
            <person name="Martin F.M."/>
            <person name="Hacquard S."/>
        </authorList>
    </citation>
    <scope>NUCLEOTIDE SEQUENCE</scope>
    <source>
        <strain evidence="5">MPI-SDFR-AT-0117</strain>
    </source>
</reference>
<dbReference type="PROSITE" id="PS00061">
    <property type="entry name" value="ADH_SHORT"/>
    <property type="match status" value="1"/>
</dbReference>
<comment type="similarity">
    <text evidence="1">Belongs to the short-chain dehydrogenases/reductases (SDR) family.</text>
</comment>
<dbReference type="PANTHER" id="PTHR48107">
    <property type="entry name" value="NADPH-DEPENDENT ALDEHYDE REDUCTASE-LIKE PROTEIN, CHLOROPLASTIC-RELATED"/>
    <property type="match status" value="1"/>
</dbReference>
<dbReference type="InterPro" id="IPR020904">
    <property type="entry name" value="Sc_DH/Rdtase_CS"/>
</dbReference>
<dbReference type="EMBL" id="JAGSXJ010000004">
    <property type="protein sequence ID" value="KAH6692458.1"/>
    <property type="molecule type" value="Genomic_DNA"/>
</dbReference>
<evidence type="ECO:0000256" key="4">
    <source>
        <dbReference type="SAM" id="MobiDB-lite"/>
    </source>
</evidence>
<dbReference type="SUPFAM" id="SSF51735">
    <property type="entry name" value="NAD(P)-binding Rossmann-fold domains"/>
    <property type="match status" value="1"/>
</dbReference>
<accession>A0A9P9AB90</accession>
<name>A0A9P9AB90_9PEZI</name>
<feature type="compositionally biased region" description="Basic and acidic residues" evidence="4">
    <location>
        <begin position="25"/>
        <end position="54"/>
    </location>
</feature>
<dbReference type="InterPro" id="IPR036291">
    <property type="entry name" value="NAD(P)-bd_dom_sf"/>
</dbReference>
<evidence type="ECO:0000256" key="1">
    <source>
        <dbReference type="ARBA" id="ARBA00006484"/>
    </source>
</evidence>
<feature type="region of interest" description="Disordered" evidence="4">
    <location>
        <begin position="1"/>
        <end position="54"/>
    </location>
</feature>
<dbReference type="PANTHER" id="PTHR48107:SF16">
    <property type="entry name" value="NADPH-DEPENDENT ALDEHYDE REDUCTASE 1, CHLOROPLASTIC"/>
    <property type="match status" value="1"/>
</dbReference>
<evidence type="ECO:0000313" key="5">
    <source>
        <dbReference type="EMBL" id="KAH6692458.1"/>
    </source>
</evidence>
<dbReference type="OrthoDB" id="47007at2759"/>
<keyword evidence="6" id="KW-1185">Reference proteome</keyword>
<comment type="caution">
    <text evidence="5">The sequence shown here is derived from an EMBL/GenBank/DDBJ whole genome shotgun (WGS) entry which is preliminary data.</text>
</comment>
<dbReference type="PRINTS" id="PR00080">
    <property type="entry name" value="SDRFAMILY"/>
</dbReference>
<evidence type="ECO:0000256" key="3">
    <source>
        <dbReference type="ARBA" id="ARBA00023002"/>
    </source>
</evidence>
<dbReference type="InterPro" id="IPR002347">
    <property type="entry name" value="SDR_fam"/>
</dbReference>
<dbReference type="PRINTS" id="PR00081">
    <property type="entry name" value="GDHRDH"/>
</dbReference>
<evidence type="ECO:0000256" key="2">
    <source>
        <dbReference type="ARBA" id="ARBA00022857"/>
    </source>
</evidence>
<dbReference type="Pfam" id="PF13561">
    <property type="entry name" value="adh_short_C2"/>
    <property type="match status" value="1"/>
</dbReference>
<dbReference type="GO" id="GO:0016614">
    <property type="term" value="F:oxidoreductase activity, acting on CH-OH group of donors"/>
    <property type="evidence" value="ECO:0007669"/>
    <property type="project" value="UniProtKB-ARBA"/>
</dbReference>
<gene>
    <name evidence="5" type="ORF">F5X68DRAFT_273710</name>
</gene>